<evidence type="ECO:0000313" key="3">
    <source>
        <dbReference type="Proteomes" id="UP000217507"/>
    </source>
</evidence>
<dbReference type="AlphaFoldDB" id="A0A1Z4KFB9"/>
<accession>A0A1Z4KFB9</accession>
<dbReference type="EMBL" id="AP018216">
    <property type="protein sequence ID" value="BAY67563.1"/>
    <property type="molecule type" value="Genomic_DNA"/>
</dbReference>
<proteinExistence type="predicted"/>
<evidence type="ECO:0000256" key="1">
    <source>
        <dbReference type="SAM" id="MobiDB-lite"/>
    </source>
</evidence>
<reference evidence="2 3" key="1">
    <citation type="submission" date="2017-06" db="EMBL/GenBank/DDBJ databases">
        <title>Genome sequencing of cyanobaciteial culture collection at National Institute for Environmental Studies (NIES).</title>
        <authorList>
            <person name="Hirose Y."/>
            <person name="Shimura Y."/>
            <person name="Fujisawa T."/>
            <person name="Nakamura Y."/>
            <person name="Kawachi M."/>
        </authorList>
    </citation>
    <scope>NUCLEOTIDE SEQUENCE [LARGE SCALE GENOMIC DNA]</scope>
    <source>
        <strain evidence="2 3">NIES-23</strain>
    </source>
</reference>
<evidence type="ECO:0000313" key="2">
    <source>
        <dbReference type="EMBL" id="BAY67563.1"/>
    </source>
</evidence>
<feature type="region of interest" description="Disordered" evidence="1">
    <location>
        <begin position="27"/>
        <end position="73"/>
    </location>
</feature>
<feature type="compositionally biased region" description="Polar residues" evidence="1">
    <location>
        <begin position="30"/>
        <end position="45"/>
    </location>
</feature>
<dbReference type="Proteomes" id="UP000217507">
    <property type="component" value="Chromosome"/>
</dbReference>
<name>A0A1Z4KFB9_ANAVA</name>
<sequence length="73" mass="8159">MFNASRNLQLKIITGLIFVGLVGCNAEQKLPSNPTEIQPSTTQPEAPNRENDKDDDDQEPENDSQDNDKEDND</sequence>
<gene>
    <name evidence="2" type="ORF">NIES23_03370</name>
</gene>
<protein>
    <recommendedName>
        <fullName evidence="4">Lipoprotein</fullName>
    </recommendedName>
</protein>
<evidence type="ECO:0008006" key="4">
    <source>
        <dbReference type="Google" id="ProtNLM"/>
    </source>
</evidence>
<dbReference type="PROSITE" id="PS51257">
    <property type="entry name" value="PROKAR_LIPOPROTEIN"/>
    <property type="match status" value="1"/>
</dbReference>
<feature type="compositionally biased region" description="Acidic residues" evidence="1">
    <location>
        <begin position="53"/>
        <end position="73"/>
    </location>
</feature>
<organism evidence="2 3">
    <name type="scientific">Trichormus variabilis NIES-23</name>
    <dbReference type="NCBI Taxonomy" id="1973479"/>
    <lineage>
        <taxon>Bacteria</taxon>
        <taxon>Bacillati</taxon>
        <taxon>Cyanobacteriota</taxon>
        <taxon>Cyanophyceae</taxon>
        <taxon>Nostocales</taxon>
        <taxon>Nostocaceae</taxon>
        <taxon>Trichormus</taxon>
    </lineage>
</organism>